<dbReference type="AlphaFoldDB" id="A0AAN6N000"/>
<evidence type="ECO:0000256" key="1">
    <source>
        <dbReference type="ARBA" id="ARBA00000681"/>
    </source>
</evidence>
<evidence type="ECO:0000313" key="16">
    <source>
        <dbReference type="EMBL" id="KAK3936655.1"/>
    </source>
</evidence>
<feature type="region of interest" description="Disordered" evidence="13">
    <location>
        <begin position="398"/>
        <end position="419"/>
    </location>
</feature>
<dbReference type="PRINTS" id="PR00134">
    <property type="entry name" value="GLHYDRLASE10"/>
</dbReference>
<keyword evidence="7 12" id="KW-0378">Hydrolase</keyword>
<dbReference type="PANTHER" id="PTHR31490">
    <property type="entry name" value="GLYCOSYL HYDROLASE"/>
    <property type="match status" value="1"/>
</dbReference>
<feature type="signal peptide" evidence="14">
    <location>
        <begin position="1"/>
        <end position="21"/>
    </location>
</feature>
<dbReference type="GO" id="GO:0045493">
    <property type="term" value="P:xylan catabolic process"/>
    <property type="evidence" value="ECO:0007669"/>
    <property type="project" value="UniProtKB-KW"/>
</dbReference>
<evidence type="ECO:0000256" key="3">
    <source>
        <dbReference type="ARBA" id="ARBA00004851"/>
    </source>
</evidence>
<dbReference type="InterPro" id="IPR044846">
    <property type="entry name" value="GH10"/>
</dbReference>
<dbReference type="Pfam" id="PF00331">
    <property type="entry name" value="Glyco_hydro_10"/>
    <property type="match status" value="1"/>
</dbReference>
<dbReference type="GO" id="GO:0031176">
    <property type="term" value="F:endo-1,4-beta-xylanase activity"/>
    <property type="evidence" value="ECO:0007669"/>
    <property type="project" value="UniProtKB-EC"/>
</dbReference>
<evidence type="ECO:0000259" key="15">
    <source>
        <dbReference type="PROSITE" id="PS51760"/>
    </source>
</evidence>
<evidence type="ECO:0000256" key="5">
    <source>
        <dbReference type="ARBA" id="ARBA00022525"/>
    </source>
</evidence>
<evidence type="ECO:0000256" key="9">
    <source>
        <dbReference type="ARBA" id="ARBA00023295"/>
    </source>
</evidence>
<dbReference type="InterPro" id="IPR001000">
    <property type="entry name" value="GH10_dom"/>
</dbReference>
<dbReference type="GO" id="GO:0005576">
    <property type="term" value="C:extracellular region"/>
    <property type="evidence" value="ECO:0007669"/>
    <property type="project" value="UniProtKB-SubCell"/>
</dbReference>
<keyword evidence="14" id="KW-0732">Signal</keyword>
<keyword evidence="5" id="KW-0964">Secreted</keyword>
<reference evidence="17" key="1">
    <citation type="journal article" date="2023" name="Mol. Phylogenet. Evol.">
        <title>Genome-scale phylogeny and comparative genomics of the fungal order Sordariales.</title>
        <authorList>
            <person name="Hensen N."/>
            <person name="Bonometti L."/>
            <person name="Westerberg I."/>
            <person name="Brannstrom I.O."/>
            <person name="Guillou S."/>
            <person name="Cros-Aarteil S."/>
            <person name="Calhoun S."/>
            <person name="Haridas S."/>
            <person name="Kuo A."/>
            <person name="Mondo S."/>
            <person name="Pangilinan J."/>
            <person name="Riley R."/>
            <person name="LaButti K."/>
            <person name="Andreopoulos B."/>
            <person name="Lipzen A."/>
            <person name="Chen C."/>
            <person name="Yan M."/>
            <person name="Daum C."/>
            <person name="Ng V."/>
            <person name="Clum A."/>
            <person name="Steindorff A."/>
            <person name="Ohm R.A."/>
            <person name="Martin F."/>
            <person name="Silar P."/>
            <person name="Natvig D.O."/>
            <person name="Lalanne C."/>
            <person name="Gautier V."/>
            <person name="Ament-Velasquez S.L."/>
            <person name="Kruys A."/>
            <person name="Hutchinson M.I."/>
            <person name="Powell A.J."/>
            <person name="Barry K."/>
            <person name="Miller A.N."/>
            <person name="Grigoriev I.V."/>
            <person name="Debuchy R."/>
            <person name="Gladieux P."/>
            <person name="Hiltunen Thoren M."/>
            <person name="Johannesson H."/>
        </authorList>
    </citation>
    <scope>NUCLEOTIDE SEQUENCE [LARGE SCALE GENOMIC DNA]</scope>
    <source>
        <strain evidence="17">CBS 340.73</strain>
    </source>
</reference>
<dbReference type="SMART" id="SM00633">
    <property type="entry name" value="Glyco_10"/>
    <property type="match status" value="1"/>
</dbReference>
<organism evidence="16 17">
    <name type="scientific">Diplogelasinospora grovesii</name>
    <dbReference type="NCBI Taxonomy" id="303347"/>
    <lineage>
        <taxon>Eukaryota</taxon>
        <taxon>Fungi</taxon>
        <taxon>Dikarya</taxon>
        <taxon>Ascomycota</taxon>
        <taxon>Pezizomycotina</taxon>
        <taxon>Sordariomycetes</taxon>
        <taxon>Sordariomycetidae</taxon>
        <taxon>Sordariales</taxon>
        <taxon>Diplogelasinosporaceae</taxon>
        <taxon>Diplogelasinospora</taxon>
    </lineage>
</organism>
<dbReference type="Gene3D" id="3.20.20.80">
    <property type="entry name" value="Glycosidases"/>
    <property type="match status" value="1"/>
</dbReference>
<evidence type="ECO:0000256" key="7">
    <source>
        <dbReference type="ARBA" id="ARBA00022801"/>
    </source>
</evidence>
<feature type="active site" description="Nucleophile" evidence="11">
    <location>
        <position position="290"/>
    </location>
</feature>
<protein>
    <recommendedName>
        <fullName evidence="12">Beta-xylanase</fullName>
        <ecNumber evidence="12">3.2.1.8</ecNumber>
    </recommendedName>
</protein>
<evidence type="ECO:0000313" key="17">
    <source>
        <dbReference type="Proteomes" id="UP001303473"/>
    </source>
</evidence>
<evidence type="ECO:0000256" key="14">
    <source>
        <dbReference type="SAM" id="SignalP"/>
    </source>
</evidence>
<evidence type="ECO:0000256" key="6">
    <source>
        <dbReference type="ARBA" id="ARBA00022651"/>
    </source>
</evidence>
<keyword evidence="6" id="KW-0858">Xylan degradation</keyword>
<comment type="catalytic activity">
    <reaction evidence="1 12">
        <text>Endohydrolysis of (1-&gt;4)-beta-D-xylosidic linkages in xylans.</text>
        <dbReference type="EC" id="3.2.1.8"/>
    </reaction>
</comment>
<gene>
    <name evidence="16" type="ORF">QBC46DRAFT_321181</name>
</gene>
<evidence type="ECO:0000256" key="2">
    <source>
        <dbReference type="ARBA" id="ARBA00004613"/>
    </source>
</evidence>
<evidence type="ECO:0000256" key="12">
    <source>
        <dbReference type="RuleBase" id="RU361174"/>
    </source>
</evidence>
<proteinExistence type="inferred from homology"/>
<dbReference type="InterPro" id="IPR031158">
    <property type="entry name" value="GH10_AS"/>
</dbReference>
<evidence type="ECO:0000256" key="8">
    <source>
        <dbReference type="ARBA" id="ARBA00023277"/>
    </source>
</evidence>
<dbReference type="EMBL" id="MU853877">
    <property type="protein sequence ID" value="KAK3936655.1"/>
    <property type="molecule type" value="Genomic_DNA"/>
</dbReference>
<keyword evidence="9 12" id="KW-0326">Glycosidase</keyword>
<keyword evidence="10 12" id="KW-0624">Polysaccharide degradation</keyword>
<feature type="domain" description="GH10" evidence="15">
    <location>
        <begin position="43"/>
        <end position="369"/>
    </location>
</feature>
<evidence type="ECO:0000256" key="13">
    <source>
        <dbReference type="SAM" id="MobiDB-lite"/>
    </source>
</evidence>
<evidence type="ECO:0000256" key="4">
    <source>
        <dbReference type="ARBA" id="ARBA00007495"/>
    </source>
</evidence>
<feature type="chain" id="PRO_5042984516" description="Beta-xylanase" evidence="14">
    <location>
        <begin position="22"/>
        <end position="448"/>
    </location>
</feature>
<comment type="caution">
    <text evidence="16">The sequence shown here is derived from an EMBL/GenBank/DDBJ whole genome shotgun (WGS) entry which is preliminary data.</text>
</comment>
<keyword evidence="8 12" id="KW-0119">Carbohydrate metabolism</keyword>
<dbReference type="EC" id="3.2.1.8" evidence="12"/>
<evidence type="ECO:0000256" key="11">
    <source>
        <dbReference type="PROSITE-ProRule" id="PRU10061"/>
    </source>
</evidence>
<evidence type="ECO:0000256" key="10">
    <source>
        <dbReference type="ARBA" id="ARBA00023326"/>
    </source>
</evidence>
<sequence length="448" mass="47968">MAVKCLVIQLLLLLLVSASRGSGSSSHDARPVRVLSIRQEAQSEGLHSLMVAAGKLFFGTATDTNLFNDTAYQSIATNANEFGLHVPENSQKWQPTEPVEGQFDFVNPDTVASRARAQGQMFRCHTLTWHSQLPNFVQTTQWTRETLTLAIQTHITNTVTHFKGQCYSWDVVNEALNDNGTMRNDVFFRTLGTDYLAISFLAARAADPGAKLYYNDFNLETLQAKADGAVRIIQLLQQQQQSTSGAVVTPVVDGVGFQAHFNVGQTPNKTSLMATMSRFVAMGLEVSFSELDIAHTRLPATEAALRQQAEDYVTVVDACLSTPRCVGITVWEFTDKYSWIPSTFPGEGDACLFSANMTRKPAYSSVSSFLASAAATAKPGGGSSSTRVGGAAAAASASGTGVRGNTAPFTTGSPADSALRSSSSAPAGIIKGAGLWMVVLVGVSWAWR</sequence>
<dbReference type="SUPFAM" id="SSF51445">
    <property type="entry name" value="(Trans)glycosidases"/>
    <property type="match status" value="1"/>
</dbReference>
<comment type="similarity">
    <text evidence="4 12">Belongs to the glycosyl hydrolase 10 (cellulase F) family.</text>
</comment>
<dbReference type="PROSITE" id="PS00591">
    <property type="entry name" value="GH10_1"/>
    <property type="match status" value="1"/>
</dbReference>
<dbReference type="InterPro" id="IPR017853">
    <property type="entry name" value="GH"/>
</dbReference>
<accession>A0AAN6N000</accession>
<keyword evidence="17" id="KW-1185">Reference proteome</keyword>
<dbReference type="PROSITE" id="PS51760">
    <property type="entry name" value="GH10_2"/>
    <property type="match status" value="1"/>
</dbReference>
<comment type="pathway">
    <text evidence="3">Glycan degradation; xylan degradation.</text>
</comment>
<dbReference type="Proteomes" id="UP001303473">
    <property type="component" value="Unassembled WGS sequence"/>
</dbReference>
<dbReference type="PANTHER" id="PTHR31490:SF35">
    <property type="entry name" value="ENDO-1,4-BETA-XYLANASE"/>
    <property type="match status" value="1"/>
</dbReference>
<name>A0AAN6N000_9PEZI</name>
<comment type="subcellular location">
    <subcellularLocation>
        <location evidence="2">Secreted</location>
    </subcellularLocation>
</comment>